<proteinExistence type="predicted"/>
<dbReference type="EMBL" id="MU273496">
    <property type="protein sequence ID" value="KAI0034662.1"/>
    <property type="molecule type" value="Genomic_DNA"/>
</dbReference>
<reference evidence="1" key="1">
    <citation type="submission" date="2021-02" db="EMBL/GenBank/DDBJ databases">
        <authorList>
            <consortium name="DOE Joint Genome Institute"/>
            <person name="Ahrendt S."/>
            <person name="Looney B.P."/>
            <person name="Miyauchi S."/>
            <person name="Morin E."/>
            <person name="Drula E."/>
            <person name="Courty P.E."/>
            <person name="Chicoki N."/>
            <person name="Fauchery L."/>
            <person name="Kohler A."/>
            <person name="Kuo A."/>
            <person name="Labutti K."/>
            <person name="Pangilinan J."/>
            <person name="Lipzen A."/>
            <person name="Riley R."/>
            <person name="Andreopoulos W."/>
            <person name="He G."/>
            <person name="Johnson J."/>
            <person name="Barry K.W."/>
            <person name="Grigoriev I.V."/>
            <person name="Nagy L."/>
            <person name="Hibbett D."/>
            <person name="Henrissat B."/>
            <person name="Matheny P.B."/>
            <person name="Labbe J."/>
            <person name="Martin F."/>
        </authorList>
    </citation>
    <scope>NUCLEOTIDE SEQUENCE</scope>
    <source>
        <strain evidence="1">EC-137</strain>
    </source>
</reference>
<sequence length="183" mass="20651">MTGVASSVAPRTVQEPMPRPFTATRLGCLARSPDDAVLLTVSENVIRVRDTKARRIEPNALYYYQLARELEITDGLGLRHPGRHRRSRQLDRGQAHMYDLETKEVVRKFGGHRWARHVVRGCFNEHFVASGSEDGLVYVWERVGAFEGRGNGTVNVVAWNPADVRFFATASDDRTARIWMATA</sequence>
<evidence type="ECO:0000313" key="2">
    <source>
        <dbReference type="Proteomes" id="UP000814128"/>
    </source>
</evidence>
<reference evidence="1" key="2">
    <citation type="journal article" date="2022" name="New Phytol.">
        <title>Evolutionary transition to the ectomycorrhizal habit in the genomes of a hyperdiverse lineage of mushroom-forming fungi.</title>
        <authorList>
            <person name="Looney B."/>
            <person name="Miyauchi S."/>
            <person name="Morin E."/>
            <person name="Drula E."/>
            <person name="Courty P.E."/>
            <person name="Kohler A."/>
            <person name="Kuo A."/>
            <person name="LaButti K."/>
            <person name="Pangilinan J."/>
            <person name="Lipzen A."/>
            <person name="Riley R."/>
            <person name="Andreopoulos W."/>
            <person name="He G."/>
            <person name="Johnson J."/>
            <person name="Nolan M."/>
            <person name="Tritt A."/>
            <person name="Barry K.W."/>
            <person name="Grigoriev I.V."/>
            <person name="Nagy L.G."/>
            <person name="Hibbett D."/>
            <person name="Henrissat B."/>
            <person name="Matheny P.B."/>
            <person name="Labbe J."/>
            <person name="Martin F.M."/>
        </authorList>
    </citation>
    <scope>NUCLEOTIDE SEQUENCE</scope>
    <source>
        <strain evidence="1">EC-137</strain>
    </source>
</reference>
<comment type="caution">
    <text evidence="1">The sequence shown here is derived from an EMBL/GenBank/DDBJ whole genome shotgun (WGS) entry which is preliminary data.</text>
</comment>
<gene>
    <name evidence="1" type="ORF">K488DRAFT_83728</name>
</gene>
<dbReference type="Proteomes" id="UP000814128">
    <property type="component" value="Unassembled WGS sequence"/>
</dbReference>
<evidence type="ECO:0000313" key="1">
    <source>
        <dbReference type="EMBL" id="KAI0034662.1"/>
    </source>
</evidence>
<protein>
    <submittedName>
        <fullName evidence="1">Uncharacterized protein</fullName>
    </submittedName>
</protein>
<organism evidence="1 2">
    <name type="scientific">Vararia minispora EC-137</name>
    <dbReference type="NCBI Taxonomy" id="1314806"/>
    <lineage>
        <taxon>Eukaryota</taxon>
        <taxon>Fungi</taxon>
        <taxon>Dikarya</taxon>
        <taxon>Basidiomycota</taxon>
        <taxon>Agaricomycotina</taxon>
        <taxon>Agaricomycetes</taxon>
        <taxon>Russulales</taxon>
        <taxon>Lachnocladiaceae</taxon>
        <taxon>Vararia</taxon>
    </lineage>
</organism>
<keyword evidence="2" id="KW-1185">Reference proteome</keyword>
<accession>A0ACB8QSL6</accession>
<name>A0ACB8QSL6_9AGAM</name>